<protein>
    <submittedName>
        <fullName evidence="3">Putative endodeoxyribonuclease</fullName>
    </submittedName>
</protein>
<dbReference type="InterPro" id="IPR036614">
    <property type="entry name" value="RusA-like_sf"/>
</dbReference>
<proteinExistence type="predicted"/>
<evidence type="ECO:0000313" key="3">
    <source>
        <dbReference type="EMBL" id="QJI04140.1"/>
    </source>
</evidence>
<dbReference type="InterPro" id="IPR008822">
    <property type="entry name" value="Endonuclease_RusA-like"/>
</dbReference>
<dbReference type="GO" id="GO:0006281">
    <property type="term" value="P:DNA repair"/>
    <property type="evidence" value="ECO:0007669"/>
    <property type="project" value="InterPro"/>
</dbReference>
<dbReference type="EMBL" id="MT145152">
    <property type="protein sequence ID" value="QJI04140.1"/>
    <property type="molecule type" value="Genomic_DNA"/>
</dbReference>
<sequence length="142" mass="16060">MLQLNSALDYAVRIKGEGGPQIMIEMKYLPALSSNRRLTRNRYTGQTVLRGEVSSWMAELGWLVKVLMRIIDVPFKLPVKVVVAGVFKDNRYPDCHNFHKAIGDGIKQGLGIDDKFYVFEDLPPQVVKGCQPKLVITIREAE</sequence>
<dbReference type="EMBL" id="MT141546">
    <property type="protein sequence ID" value="QJA65908.1"/>
    <property type="molecule type" value="Genomic_DNA"/>
</dbReference>
<reference evidence="3" key="1">
    <citation type="submission" date="2020-03" db="EMBL/GenBank/DDBJ databases">
        <title>The deep terrestrial virosphere.</title>
        <authorList>
            <person name="Holmfeldt K."/>
            <person name="Nilsson E."/>
            <person name="Simone D."/>
            <person name="Lopez-Fernandez M."/>
            <person name="Wu X."/>
            <person name="de Brujin I."/>
            <person name="Lundin D."/>
            <person name="Andersson A."/>
            <person name="Bertilsson S."/>
            <person name="Dopson M."/>
        </authorList>
    </citation>
    <scope>NUCLEOTIDE SEQUENCE</scope>
    <source>
        <strain evidence="2">MM415A00434</strain>
        <strain evidence="1">MM415B00370</strain>
        <strain evidence="3">TM448B06278</strain>
    </source>
</reference>
<organism evidence="3">
    <name type="scientific">viral metagenome</name>
    <dbReference type="NCBI Taxonomy" id="1070528"/>
    <lineage>
        <taxon>unclassified sequences</taxon>
        <taxon>metagenomes</taxon>
        <taxon>organismal metagenomes</taxon>
    </lineage>
</organism>
<accession>A0A6M3Y1R4</accession>
<gene>
    <name evidence="2" type="ORF">MM415A00434_0031</name>
    <name evidence="1" type="ORF">MM415B00370_0026</name>
    <name evidence="3" type="ORF">TM448B06278_0004</name>
</gene>
<evidence type="ECO:0000313" key="1">
    <source>
        <dbReference type="EMBL" id="QJA65908.1"/>
    </source>
</evidence>
<dbReference type="GO" id="GO:0000287">
    <property type="term" value="F:magnesium ion binding"/>
    <property type="evidence" value="ECO:0007669"/>
    <property type="project" value="InterPro"/>
</dbReference>
<dbReference type="AlphaFoldDB" id="A0A6M3Y1R4"/>
<name>A0A6M3Y1R4_9ZZZZ</name>
<evidence type="ECO:0000313" key="2">
    <source>
        <dbReference type="EMBL" id="QJA82256.1"/>
    </source>
</evidence>
<dbReference type="GO" id="GO:0006310">
    <property type="term" value="P:DNA recombination"/>
    <property type="evidence" value="ECO:0007669"/>
    <property type="project" value="InterPro"/>
</dbReference>
<dbReference type="Pfam" id="PF05866">
    <property type="entry name" value="RusA"/>
    <property type="match status" value="1"/>
</dbReference>
<dbReference type="EMBL" id="MT142483">
    <property type="protein sequence ID" value="QJA82256.1"/>
    <property type="molecule type" value="Genomic_DNA"/>
</dbReference>
<dbReference type="Gene3D" id="3.30.1330.70">
    <property type="entry name" value="Holliday junction resolvase RusA"/>
    <property type="match status" value="1"/>
</dbReference>
<dbReference type="SUPFAM" id="SSF103084">
    <property type="entry name" value="Holliday junction resolvase RusA"/>
    <property type="match status" value="1"/>
</dbReference>